<evidence type="ECO:0000256" key="2">
    <source>
        <dbReference type="SAM" id="SignalP"/>
    </source>
</evidence>
<evidence type="ECO:0000256" key="1">
    <source>
        <dbReference type="SAM" id="MobiDB-lite"/>
    </source>
</evidence>
<dbReference type="AlphaFoldDB" id="A0A8B3CSI6"/>
<proteinExistence type="predicted"/>
<evidence type="ECO:0000313" key="4">
    <source>
        <dbReference type="Proteomes" id="UP000266669"/>
    </source>
</evidence>
<feature type="region of interest" description="Disordered" evidence="1">
    <location>
        <begin position="21"/>
        <end position="74"/>
    </location>
</feature>
<dbReference type="RefSeq" id="WP_118982269.1">
    <property type="nucleotide sequence ID" value="NZ_QHCS01000002.1"/>
</dbReference>
<dbReference type="Proteomes" id="UP000266669">
    <property type="component" value="Unassembled WGS sequence"/>
</dbReference>
<evidence type="ECO:0008006" key="5">
    <source>
        <dbReference type="Google" id="ProtNLM"/>
    </source>
</evidence>
<feature type="signal peptide" evidence="2">
    <location>
        <begin position="1"/>
        <end position="22"/>
    </location>
</feature>
<reference evidence="4" key="1">
    <citation type="submission" date="2018-05" db="EMBL/GenBank/DDBJ databases">
        <title>Leptospira yasudae sp. nov. and Leptospira stimsonii sp. nov., two pathogenic species of the genus Leptospira isolated from environmental sources.</title>
        <authorList>
            <person name="Casanovas-Massana A."/>
            <person name="Hamond C."/>
            <person name="Santos L.A."/>
            <person name="Hacker K.P."/>
            <person name="Balassiano I."/>
            <person name="Medeiros M.A."/>
            <person name="Reis M.G."/>
            <person name="Ko A.I."/>
            <person name="Wunder E.A."/>
        </authorList>
    </citation>
    <scope>NUCLEOTIDE SEQUENCE [LARGE SCALE GENOMIC DNA]</scope>
    <source>
        <strain evidence="4">AMB6-RJ</strain>
    </source>
</reference>
<dbReference type="EMBL" id="QHCS01000002">
    <property type="protein sequence ID" value="RHX86717.1"/>
    <property type="molecule type" value="Genomic_DNA"/>
</dbReference>
<keyword evidence="2" id="KW-0732">Signal</keyword>
<evidence type="ECO:0000313" key="3">
    <source>
        <dbReference type="EMBL" id="RHX86717.1"/>
    </source>
</evidence>
<name>A0A8B3CSI6_9LEPT</name>
<gene>
    <name evidence="3" type="ORF">DLM78_13140</name>
</gene>
<comment type="caution">
    <text evidence="3">The sequence shown here is derived from an EMBL/GenBank/DDBJ whole genome shotgun (WGS) entry which is preliminary data.</text>
</comment>
<sequence length="74" mass="8407">MIQKTIQILILIGFLSAGALSAHEHEGDHKDHKDSMDKHQEHDHSKHKESGKGKEKHPGKEHDHSKMKESKGKK</sequence>
<accession>A0A8B3CSI6</accession>
<feature type="chain" id="PRO_5032893592" description="Pentapeptide MXKDX repeat protein" evidence="2">
    <location>
        <begin position="23"/>
        <end position="74"/>
    </location>
</feature>
<feature type="compositionally biased region" description="Basic and acidic residues" evidence="1">
    <location>
        <begin position="22"/>
        <end position="74"/>
    </location>
</feature>
<organism evidence="3 4">
    <name type="scientific">Leptospira stimsonii</name>
    <dbReference type="NCBI Taxonomy" id="2202203"/>
    <lineage>
        <taxon>Bacteria</taxon>
        <taxon>Pseudomonadati</taxon>
        <taxon>Spirochaetota</taxon>
        <taxon>Spirochaetia</taxon>
        <taxon>Leptospirales</taxon>
        <taxon>Leptospiraceae</taxon>
        <taxon>Leptospira</taxon>
    </lineage>
</organism>
<protein>
    <recommendedName>
        <fullName evidence="5">Pentapeptide MXKDX repeat protein</fullName>
    </recommendedName>
</protein>